<sequence length="135" mass="14886">MVEIGELLGILTAVLFGGAILNFCVKFVNRKWVMKLPKESKFKQGYTSVMKFLVKNHRFFGFGAAALMVAHVVVQILFRWVSITGLITAGLAVVTVVLGVVMFKAKKRTPAMLWAHRGSVIALIAAFVVHVVTRI</sequence>
<feature type="transmembrane region" description="Helical" evidence="1">
    <location>
        <begin position="115"/>
        <end position="133"/>
    </location>
</feature>
<evidence type="ECO:0000313" key="2">
    <source>
        <dbReference type="EMBL" id="MPN31381.1"/>
    </source>
</evidence>
<evidence type="ECO:0000256" key="1">
    <source>
        <dbReference type="SAM" id="Phobius"/>
    </source>
</evidence>
<keyword evidence="1" id="KW-1133">Transmembrane helix</keyword>
<keyword evidence="1" id="KW-0812">Transmembrane</keyword>
<dbReference type="AlphaFoldDB" id="A0A645GWW2"/>
<proteinExistence type="predicted"/>
<feature type="transmembrane region" description="Helical" evidence="1">
    <location>
        <begin position="84"/>
        <end position="103"/>
    </location>
</feature>
<reference evidence="2" key="1">
    <citation type="submission" date="2019-08" db="EMBL/GenBank/DDBJ databases">
        <authorList>
            <person name="Kucharzyk K."/>
            <person name="Murdoch R.W."/>
            <person name="Higgins S."/>
            <person name="Loffler F."/>
        </authorList>
    </citation>
    <scope>NUCLEOTIDE SEQUENCE</scope>
</reference>
<dbReference type="EMBL" id="VSSQ01082888">
    <property type="protein sequence ID" value="MPN31381.1"/>
    <property type="molecule type" value="Genomic_DNA"/>
</dbReference>
<organism evidence="2">
    <name type="scientific">bioreactor metagenome</name>
    <dbReference type="NCBI Taxonomy" id="1076179"/>
    <lineage>
        <taxon>unclassified sequences</taxon>
        <taxon>metagenomes</taxon>
        <taxon>ecological metagenomes</taxon>
    </lineage>
</organism>
<keyword evidence="1" id="KW-0472">Membrane</keyword>
<comment type="caution">
    <text evidence="2">The sequence shown here is derived from an EMBL/GenBank/DDBJ whole genome shotgun (WGS) entry which is preliminary data.</text>
</comment>
<accession>A0A645GWW2</accession>
<gene>
    <name evidence="2" type="ORF">SDC9_178855</name>
</gene>
<protein>
    <recommendedName>
        <fullName evidence="3">Ferric oxidoreductase domain-containing protein</fullName>
    </recommendedName>
</protein>
<feature type="transmembrane region" description="Helical" evidence="1">
    <location>
        <begin position="6"/>
        <end position="28"/>
    </location>
</feature>
<evidence type="ECO:0008006" key="3">
    <source>
        <dbReference type="Google" id="ProtNLM"/>
    </source>
</evidence>
<feature type="transmembrane region" description="Helical" evidence="1">
    <location>
        <begin position="59"/>
        <end position="78"/>
    </location>
</feature>
<name>A0A645GWW2_9ZZZZ</name>